<feature type="compositionally biased region" description="Low complexity" evidence="1">
    <location>
        <begin position="1"/>
        <end position="24"/>
    </location>
</feature>
<reference evidence="2 3" key="1">
    <citation type="submission" date="2017-03" db="EMBL/GenBank/DDBJ databases">
        <title>Genomes of endolithic fungi from Antarctica.</title>
        <authorList>
            <person name="Coleine C."/>
            <person name="Masonjones S."/>
            <person name="Stajich J.E."/>
        </authorList>
    </citation>
    <scope>NUCLEOTIDE SEQUENCE [LARGE SCALE GENOMIC DNA]</scope>
    <source>
        <strain evidence="2 3">CCFEE 5311</strain>
    </source>
</reference>
<dbReference type="InterPro" id="IPR027417">
    <property type="entry name" value="P-loop_NTPase"/>
</dbReference>
<dbReference type="OrthoDB" id="19045at2759"/>
<protein>
    <recommendedName>
        <fullName evidence="4">Polynucleotide kinase 3'-phosphatase</fullName>
    </recommendedName>
</protein>
<accession>A0A4U0VIK2</accession>
<dbReference type="InterPro" id="IPR006551">
    <property type="entry name" value="Polynucleotide_phosphatase"/>
</dbReference>
<evidence type="ECO:0008006" key="4">
    <source>
        <dbReference type="Google" id="ProtNLM"/>
    </source>
</evidence>
<dbReference type="NCBIfam" id="TIGR01662">
    <property type="entry name" value="HAD-SF-IIIA"/>
    <property type="match status" value="1"/>
</dbReference>
<dbReference type="InterPro" id="IPR013954">
    <property type="entry name" value="PNK3P"/>
</dbReference>
<name>A0A4U0VIK2_9PEZI</name>
<dbReference type="SUPFAM" id="SSF51695">
    <property type="entry name" value="PLC-like phosphodiesterases"/>
    <property type="match status" value="1"/>
</dbReference>
<dbReference type="SUPFAM" id="SSF52540">
    <property type="entry name" value="P-loop containing nucleoside triphosphate hydrolases"/>
    <property type="match status" value="1"/>
</dbReference>
<evidence type="ECO:0000256" key="1">
    <source>
        <dbReference type="SAM" id="MobiDB-lite"/>
    </source>
</evidence>
<dbReference type="Pfam" id="PF08645">
    <property type="entry name" value="PNK3P"/>
    <property type="match status" value="1"/>
</dbReference>
<organism evidence="2 3">
    <name type="scientific">Friedmanniomyces endolithicus</name>
    <dbReference type="NCBI Taxonomy" id="329885"/>
    <lineage>
        <taxon>Eukaryota</taxon>
        <taxon>Fungi</taxon>
        <taxon>Dikarya</taxon>
        <taxon>Ascomycota</taxon>
        <taxon>Pezizomycotina</taxon>
        <taxon>Dothideomycetes</taxon>
        <taxon>Dothideomycetidae</taxon>
        <taxon>Mycosphaerellales</taxon>
        <taxon>Teratosphaeriaceae</taxon>
        <taxon>Friedmanniomyces</taxon>
    </lineage>
</organism>
<dbReference type="Pfam" id="PF26146">
    <property type="entry name" value="PI-PLC_X"/>
    <property type="match status" value="1"/>
</dbReference>
<dbReference type="GO" id="GO:0006281">
    <property type="term" value="P:DNA repair"/>
    <property type="evidence" value="ECO:0007669"/>
    <property type="project" value="TreeGrafter"/>
</dbReference>
<dbReference type="GO" id="GO:0003690">
    <property type="term" value="F:double-stranded DNA binding"/>
    <property type="evidence" value="ECO:0007669"/>
    <property type="project" value="TreeGrafter"/>
</dbReference>
<dbReference type="InterPro" id="IPR036412">
    <property type="entry name" value="HAD-like_sf"/>
</dbReference>
<dbReference type="InterPro" id="IPR006549">
    <property type="entry name" value="HAD-SF_hydro_IIIA"/>
</dbReference>
<dbReference type="Proteomes" id="UP000310066">
    <property type="component" value="Unassembled WGS sequence"/>
</dbReference>
<dbReference type="EMBL" id="NAJP01000002">
    <property type="protein sequence ID" value="TKA48948.1"/>
    <property type="molecule type" value="Genomic_DNA"/>
</dbReference>
<dbReference type="PANTHER" id="PTHR12083">
    <property type="entry name" value="BIFUNCTIONAL POLYNUCLEOTIDE PHOSPHATASE/KINASE"/>
    <property type="match status" value="1"/>
</dbReference>
<dbReference type="FunFam" id="3.40.50.300:FF:002548">
    <property type="entry name" value="DNA kinase/phosphatase Pnk1"/>
    <property type="match status" value="1"/>
</dbReference>
<dbReference type="GO" id="GO:0008081">
    <property type="term" value="F:phosphoric diester hydrolase activity"/>
    <property type="evidence" value="ECO:0007669"/>
    <property type="project" value="InterPro"/>
</dbReference>
<gene>
    <name evidence="2" type="ORF">B0A54_01024</name>
</gene>
<dbReference type="GO" id="GO:0046404">
    <property type="term" value="F:ATP-dependent polydeoxyribonucleotide 5'-hydroxyl-kinase activity"/>
    <property type="evidence" value="ECO:0007669"/>
    <property type="project" value="TreeGrafter"/>
</dbReference>
<sequence length="773" mass="85830">MSNGTASSTSVSDSQSTGSQSSNSLLNIAGTASSRPNNGTATTSSAPLPSNTLPCNNHPEFCNRKYSNITEVCAHNSAFDIKNNAASNQALGISDQLDDGIRMLVQGETHFVNNTIYNCHTTCSLLNAGTWQTMLETLVTWLESNPYDVVTVLIVNSDFVEVGNYTAPIENSGIRKYLYEPDYIPQHRDQWPTLGHMILSGTRVVMFMDYNANQTTVPYILDEFTHMFETPFSPTNQSFPCTEQRPPHLDPKMAKDQYMYLANHNLNTAVDLGALTGGSSSESLLIPTYSQLNITNGAENQIGQLEAMRQNCTRKLRIAVNDTRCITTDKRQRVSSTDREISPPPAKRRIAATITSTVVSNFFKPASQKAPDKVVFQTLHSTLFTARHQSTQDVDRPKPLKIAAFDFDDTIVTTKGGTKFSRGADDWQWWNAVVPSRLKQLNDDGYAIIIVSNQAAVSLRTDAKSPKDGMRSVNNLRGKVMAVMNTLDLPITMYAATEHDLFRKPRTGMWEQMLKDHGLTDHGDIDHEKCFFVGDAAGREADKPAGLRKDHSCCDRDFAANVGIAFHTPEEYFLDAPVQPFVRTFNPASYLNAELTAQTSATPAVFNKKHDVDIVLFCGSPGAGKSTFYWAHMSPLGYERVNQDILKSRDKCMKVATQHVEDGKPVVVDNTNADIETRASWVGLATKLKVPIRLVHFTATVKLCEHNDTVRALAGELMNPEKRTLLPKVAFTGFASRYRAPKIEEGFQDITTVDFKFEGSEEQAALWKRFWVS</sequence>
<dbReference type="PANTHER" id="PTHR12083:SF9">
    <property type="entry name" value="BIFUNCTIONAL POLYNUCLEOTIDE PHOSPHATASE_KINASE"/>
    <property type="match status" value="1"/>
</dbReference>
<dbReference type="NCBIfam" id="TIGR01664">
    <property type="entry name" value="DNA-3'-Pase"/>
    <property type="match status" value="1"/>
</dbReference>
<dbReference type="GO" id="GO:0046403">
    <property type="term" value="F:polynucleotide 3'-phosphatase activity"/>
    <property type="evidence" value="ECO:0007669"/>
    <property type="project" value="TreeGrafter"/>
</dbReference>
<evidence type="ECO:0000313" key="2">
    <source>
        <dbReference type="EMBL" id="TKA48948.1"/>
    </source>
</evidence>
<feature type="compositionally biased region" description="Polar residues" evidence="1">
    <location>
        <begin position="30"/>
        <end position="51"/>
    </location>
</feature>
<dbReference type="Gene3D" id="3.20.20.190">
    <property type="entry name" value="Phosphatidylinositol (PI) phosphodiesterase"/>
    <property type="match status" value="1"/>
</dbReference>
<dbReference type="GO" id="GO:0006629">
    <property type="term" value="P:lipid metabolic process"/>
    <property type="evidence" value="ECO:0007669"/>
    <property type="project" value="InterPro"/>
</dbReference>
<proteinExistence type="predicted"/>
<dbReference type="SUPFAM" id="SSF56784">
    <property type="entry name" value="HAD-like"/>
    <property type="match status" value="1"/>
</dbReference>
<dbReference type="Gene3D" id="3.40.50.300">
    <property type="entry name" value="P-loop containing nucleotide triphosphate hydrolases"/>
    <property type="match status" value="1"/>
</dbReference>
<comment type="caution">
    <text evidence="2">The sequence shown here is derived from an EMBL/GenBank/DDBJ whole genome shotgun (WGS) entry which is preliminary data.</text>
</comment>
<evidence type="ECO:0000313" key="3">
    <source>
        <dbReference type="Proteomes" id="UP000310066"/>
    </source>
</evidence>
<dbReference type="Gene3D" id="3.40.50.1000">
    <property type="entry name" value="HAD superfamily/HAD-like"/>
    <property type="match status" value="1"/>
</dbReference>
<dbReference type="InterPro" id="IPR017946">
    <property type="entry name" value="PLC-like_Pdiesterase_TIM-brl"/>
</dbReference>
<dbReference type="STRING" id="329885.A0A4U0VIK2"/>
<feature type="region of interest" description="Disordered" evidence="1">
    <location>
        <begin position="1"/>
        <end position="51"/>
    </location>
</feature>
<dbReference type="AlphaFoldDB" id="A0A4U0VIK2"/>
<dbReference type="InterPro" id="IPR023214">
    <property type="entry name" value="HAD_sf"/>
</dbReference>
<dbReference type="Pfam" id="PF13671">
    <property type="entry name" value="AAA_33"/>
    <property type="match status" value="1"/>
</dbReference>